<dbReference type="EMBL" id="PPEA01000606">
    <property type="protein sequence ID" value="PQM45656.1"/>
    <property type="molecule type" value="Genomic_DNA"/>
</dbReference>
<keyword evidence="1" id="KW-0378">Hydrolase</keyword>
<dbReference type="InterPro" id="IPR050155">
    <property type="entry name" value="HAD-like_hydrolase_sf"/>
</dbReference>
<dbReference type="Gene3D" id="3.40.50.1000">
    <property type="entry name" value="HAD superfamily/HAD-like"/>
    <property type="match status" value="1"/>
</dbReference>
<dbReference type="PANTHER" id="PTHR43434">
    <property type="entry name" value="PHOSPHOGLYCOLATE PHOSPHATASE"/>
    <property type="match status" value="1"/>
</dbReference>
<evidence type="ECO:0000313" key="1">
    <source>
        <dbReference type="EMBL" id="PQM45656.1"/>
    </source>
</evidence>
<dbReference type="InterPro" id="IPR036412">
    <property type="entry name" value="HAD-like_sf"/>
</dbReference>
<dbReference type="Proteomes" id="UP000238296">
    <property type="component" value="Unassembled WGS sequence"/>
</dbReference>
<dbReference type="AlphaFoldDB" id="A0A2S8BGA6"/>
<protein>
    <submittedName>
        <fullName evidence="1">Phosphonoacetaldehyde hydrolase</fullName>
        <ecNumber evidence="1">3.11.1.1</ecNumber>
    </submittedName>
</protein>
<reference evidence="1 2" key="1">
    <citation type="journal article" date="2017" name="Int. J. Syst. Evol. Microbiol.">
        <title>Mycobacterium talmoniae sp. nov., a slowly growing mycobacterium isolated from human respiratory samples.</title>
        <authorList>
            <person name="Davidson R.M."/>
            <person name="DeGroote M.A."/>
            <person name="Marola J.L."/>
            <person name="Buss S."/>
            <person name="Jones V."/>
            <person name="McNeil M.R."/>
            <person name="Freifeld A.G."/>
            <person name="Elaine Epperson L."/>
            <person name="Hasan N.A."/>
            <person name="Jackson M."/>
            <person name="Iwen P.C."/>
            <person name="Salfinger M."/>
            <person name="Strong M."/>
        </authorList>
    </citation>
    <scope>NUCLEOTIDE SEQUENCE [LARGE SCALE GENOMIC DNA]</scope>
    <source>
        <strain evidence="1 2">ATCC BAA-2683</strain>
    </source>
</reference>
<dbReference type="SFLD" id="SFLDG01129">
    <property type="entry name" value="C1.5:_HAD__Beta-PGM__Phosphata"/>
    <property type="match status" value="1"/>
</dbReference>
<gene>
    <name evidence="1" type="primary">phnX</name>
    <name evidence="1" type="ORF">C1Y40_04187</name>
</gene>
<dbReference type="Pfam" id="PF00702">
    <property type="entry name" value="Hydrolase"/>
    <property type="match status" value="1"/>
</dbReference>
<dbReference type="InterPro" id="IPR023214">
    <property type="entry name" value="HAD_sf"/>
</dbReference>
<dbReference type="GO" id="GO:0008967">
    <property type="term" value="F:phosphoglycolate phosphatase activity"/>
    <property type="evidence" value="ECO:0007669"/>
    <property type="project" value="TreeGrafter"/>
</dbReference>
<dbReference type="GO" id="GO:0050194">
    <property type="term" value="F:phosphonoacetaldehyde hydrolase activity"/>
    <property type="evidence" value="ECO:0007669"/>
    <property type="project" value="UniProtKB-EC"/>
</dbReference>
<dbReference type="GO" id="GO:0006281">
    <property type="term" value="P:DNA repair"/>
    <property type="evidence" value="ECO:0007669"/>
    <property type="project" value="TreeGrafter"/>
</dbReference>
<proteinExistence type="predicted"/>
<dbReference type="EC" id="3.11.1.1" evidence="1"/>
<accession>A0A2S8BGA6</accession>
<dbReference type="SFLD" id="SFLDS00003">
    <property type="entry name" value="Haloacid_Dehalogenase"/>
    <property type="match status" value="1"/>
</dbReference>
<comment type="caution">
    <text evidence="1">The sequence shown here is derived from an EMBL/GenBank/DDBJ whole genome shotgun (WGS) entry which is preliminary data.</text>
</comment>
<dbReference type="GO" id="GO:0005829">
    <property type="term" value="C:cytosol"/>
    <property type="evidence" value="ECO:0007669"/>
    <property type="project" value="TreeGrafter"/>
</dbReference>
<name>A0A2S8BGA6_9MYCO</name>
<dbReference type="PANTHER" id="PTHR43434:SF19">
    <property type="entry name" value="PHOSPHONOACETALDEHYDE HYDROLASE"/>
    <property type="match status" value="1"/>
</dbReference>
<dbReference type="SUPFAM" id="SSF56784">
    <property type="entry name" value="HAD-like"/>
    <property type="match status" value="1"/>
</dbReference>
<evidence type="ECO:0000313" key="2">
    <source>
        <dbReference type="Proteomes" id="UP000238296"/>
    </source>
</evidence>
<organism evidence="1 2">
    <name type="scientific">Mycobacterium talmoniae</name>
    <dbReference type="NCBI Taxonomy" id="1858794"/>
    <lineage>
        <taxon>Bacteria</taxon>
        <taxon>Bacillati</taxon>
        <taxon>Actinomycetota</taxon>
        <taxon>Actinomycetes</taxon>
        <taxon>Mycobacteriales</taxon>
        <taxon>Mycobacteriaceae</taxon>
        <taxon>Mycobacterium</taxon>
    </lineage>
</organism>
<sequence>MIRLVCLDIAGTTVHDASVVTQAVARALAAAGLKIGSPAFTNAAAYARDTMGHSKIEVFRAIFPGDETRAQTANTAFESAYLRLATDGVTPIPGAAETIEKLRGSGCAVALTTGFAPHIRDHIIDTLGWRDLVDLTLSPEDAGRGRPYPDLLLTVLLRTGTASVAQIAAAGDTIDDLWAASQAGAAIVAGVRTGSHGDAEFVHAPHTHILDSVADLPAVIDAHNGRELRCPPEAR</sequence>